<evidence type="ECO:0000256" key="1">
    <source>
        <dbReference type="ARBA" id="ARBA00000085"/>
    </source>
</evidence>
<dbReference type="PROSITE" id="PS00041">
    <property type="entry name" value="HTH_ARAC_FAMILY_1"/>
    <property type="match status" value="1"/>
</dbReference>
<dbReference type="InterPro" id="IPR003661">
    <property type="entry name" value="HisK_dim/P_dom"/>
</dbReference>
<dbReference type="Pfam" id="PF02518">
    <property type="entry name" value="HATPase_c"/>
    <property type="match status" value="1"/>
</dbReference>
<feature type="modified residue" description="4-aspartylphosphate" evidence="7">
    <location>
        <position position="1096"/>
    </location>
</feature>
<dbReference type="Gene3D" id="3.30.565.10">
    <property type="entry name" value="Histidine kinase-like ATPase, C-terminal domain"/>
    <property type="match status" value="1"/>
</dbReference>
<dbReference type="Pfam" id="PF07495">
    <property type="entry name" value="Y_Y_Y"/>
    <property type="match status" value="1"/>
</dbReference>
<dbReference type="GO" id="GO:0003700">
    <property type="term" value="F:DNA-binding transcription factor activity"/>
    <property type="evidence" value="ECO:0007669"/>
    <property type="project" value="InterPro"/>
</dbReference>
<gene>
    <name evidence="13" type="ORF">SAMN05660206_10389</name>
</gene>
<evidence type="ECO:0000256" key="7">
    <source>
        <dbReference type="PROSITE-ProRule" id="PRU00169"/>
    </source>
</evidence>
<dbReference type="PROSITE" id="PS50110">
    <property type="entry name" value="RESPONSE_REGULATORY"/>
    <property type="match status" value="1"/>
</dbReference>
<sequence length="1290" mass="147529">MILFLRKILCICTITLLNTQLLTAQNLQFHTLTEENVFDKQPVLSIVQDNNGRLWFAGGTDIYHYNSERITDLKDQDSSWNDIGYITKLAINTDNQLFIASSTGIHIYNTEKQIFTSPPFIVKNNILPLDILDIYAVKNQLYLATKKGLYLILLDSQEIMPLIQGKAVYAFAPINTKLYFATANSVEYLEIAPQINKPSIKKILDIPTTITSDDLITTLFLDQQHIWIGTKLHGIFHYDPSQKKIINYNENNTNLLSNYVRKITKGPNGNVWIGTLKGLSIYAGNTTFQNHYHNSFAPQTLSQNSIYDIFIDRQQIAWIGTYFGGMNVVYPTAIHAKVYATKDTPPFRLSSDIIGSFVESENGYWIGTEEDGINFLDKRTGQIKTVRHYAQSNLIKDLYLKDDKLYIAQFSGGYSIANIKNNSVQNFILSKDTLDVVNNVFSIYTDDNQKVYLGTNVGLYIQNGDNAPPTRDSSVPQTTIHKIKQDNNGNLYLQQGNRLFVKKNREGSFQHIEKLGSLNVSDFFIEANKLWLTVADHVYRLTDFEKLDSIVQLKGNQLGAIVKLADQLWLTSKQGLVYYDLNTQYMNILTKEDGLPSNNLGAAKIYIDQKQNIFLATQNGLVSFSSQDISFNKQKPHVFFSAIKVNDKTLPQQRIETDENTQTVTIHLNHDETFLAIDFAGSNLIRPAKNRYRYMLKGFDSDWKEISSSNIQYSNLPVGEHVLSVYVSNNDGVWSDTPLVIKLIVHPPFYLSWWAFIIYAILILAAIHFIIKFIVEREILINSEKEQEKKIKFFTQISHEIRTPLTLITAPLDEIIHETANQSNTQQKILRIKKNTNKLLAVINELLDFNKFDEKQQKLRLQKIDLSTYLEDSFYLLSDLAQLKELNYYIRRLDKGGLFWIDPQQFDKVMFNLLSNAIKYTPKGGTVYLDFIKTAQGAEICIVDNGVGVSKANQFKIFEEYYRQEATEDVIGTGIGLSLTKKIIEQHSGDIICETLNIDNKSWTMFKISLEQKFDTDTDIQLITSSYKSDTEVFSTVQAESMNDSQETILIIEDNKELLGIITNIFQESYQVITAQDGQEGFDKAKQYLPSLIISDMMMPKINGLQLCQLLKEDLSTSHIPFILLTAVNDENIHTETLKYGANIYLTKPFDKGQLYLSVRNLLAIAQKQRKDFQIKTNIENEIDQKFITTLDQLIEEHIMDDGFDVNYISRAMGMSAPILYRKLKAITDLSLNNYVKSYRLNKAKELLTTSQIINISEVAYAVGFSDRKYFSREFKKQFGITPSEYIAEK</sequence>
<reference evidence="13 14" key="1">
    <citation type="submission" date="2016-10" db="EMBL/GenBank/DDBJ databases">
        <authorList>
            <person name="de Groot N.N."/>
        </authorList>
    </citation>
    <scope>NUCLEOTIDE SEQUENCE [LARGE SCALE GENOMIC DNA]</scope>
    <source>
        <strain evidence="13 14">DSM 22789</strain>
    </source>
</reference>
<accession>A0A1I6R579</accession>
<dbReference type="SUPFAM" id="SSF63829">
    <property type="entry name" value="Calcium-dependent phosphotriesterase"/>
    <property type="match status" value="2"/>
</dbReference>
<dbReference type="PANTHER" id="PTHR43547:SF2">
    <property type="entry name" value="HYBRID SIGNAL TRANSDUCTION HISTIDINE KINASE C"/>
    <property type="match status" value="1"/>
</dbReference>
<dbReference type="SUPFAM" id="SSF47384">
    <property type="entry name" value="Homodimeric domain of signal transducing histidine kinase"/>
    <property type="match status" value="1"/>
</dbReference>
<evidence type="ECO:0000256" key="3">
    <source>
        <dbReference type="ARBA" id="ARBA00022553"/>
    </source>
</evidence>
<evidence type="ECO:0000256" key="8">
    <source>
        <dbReference type="SAM" id="Phobius"/>
    </source>
</evidence>
<dbReference type="PROSITE" id="PS01124">
    <property type="entry name" value="HTH_ARAC_FAMILY_2"/>
    <property type="match status" value="1"/>
</dbReference>
<dbReference type="GO" id="GO:0043565">
    <property type="term" value="F:sequence-specific DNA binding"/>
    <property type="evidence" value="ECO:0007669"/>
    <property type="project" value="InterPro"/>
</dbReference>
<evidence type="ECO:0000259" key="12">
    <source>
        <dbReference type="PROSITE" id="PS50110"/>
    </source>
</evidence>
<dbReference type="Pfam" id="PF07494">
    <property type="entry name" value="Reg_prop"/>
    <property type="match status" value="2"/>
</dbReference>
<evidence type="ECO:0000256" key="2">
    <source>
        <dbReference type="ARBA" id="ARBA00012438"/>
    </source>
</evidence>
<dbReference type="Gene3D" id="2.130.10.10">
    <property type="entry name" value="YVTN repeat-like/Quinoprotein amine dehydrogenase"/>
    <property type="match status" value="2"/>
</dbReference>
<evidence type="ECO:0000313" key="13">
    <source>
        <dbReference type="EMBL" id="SFS59658.1"/>
    </source>
</evidence>
<dbReference type="InterPro" id="IPR036890">
    <property type="entry name" value="HATPase_C_sf"/>
</dbReference>
<dbReference type="STRING" id="683125.SAMN05660206_10389"/>
<dbReference type="InterPro" id="IPR001789">
    <property type="entry name" value="Sig_transdc_resp-reg_receiver"/>
</dbReference>
<dbReference type="InterPro" id="IPR036097">
    <property type="entry name" value="HisK_dim/P_sf"/>
</dbReference>
<organism evidence="13 14">
    <name type="scientific">Sphingobacterium wenxiniae</name>
    <dbReference type="NCBI Taxonomy" id="683125"/>
    <lineage>
        <taxon>Bacteria</taxon>
        <taxon>Pseudomonadati</taxon>
        <taxon>Bacteroidota</taxon>
        <taxon>Sphingobacteriia</taxon>
        <taxon>Sphingobacteriales</taxon>
        <taxon>Sphingobacteriaceae</taxon>
        <taxon>Sphingobacterium</taxon>
    </lineage>
</organism>
<dbReference type="InterPro" id="IPR018062">
    <property type="entry name" value="HTH_AraC-typ_CS"/>
</dbReference>
<evidence type="ECO:0000256" key="9">
    <source>
        <dbReference type="SAM" id="SignalP"/>
    </source>
</evidence>
<keyword evidence="5" id="KW-0238">DNA-binding</keyword>
<dbReference type="RefSeq" id="WP_093364202.1">
    <property type="nucleotide sequence ID" value="NZ_FOZZ01000003.1"/>
</dbReference>
<dbReference type="SMART" id="SM00448">
    <property type="entry name" value="REC"/>
    <property type="match status" value="1"/>
</dbReference>
<evidence type="ECO:0000259" key="11">
    <source>
        <dbReference type="PROSITE" id="PS50109"/>
    </source>
</evidence>
<dbReference type="SUPFAM" id="SSF55874">
    <property type="entry name" value="ATPase domain of HSP90 chaperone/DNA topoisomerase II/histidine kinase"/>
    <property type="match status" value="1"/>
</dbReference>
<dbReference type="GO" id="GO:0000155">
    <property type="term" value="F:phosphorelay sensor kinase activity"/>
    <property type="evidence" value="ECO:0007669"/>
    <property type="project" value="InterPro"/>
</dbReference>
<dbReference type="Gene3D" id="2.60.40.10">
    <property type="entry name" value="Immunoglobulins"/>
    <property type="match status" value="1"/>
</dbReference>
<feature type="domain" description="Histidine kinase" evidence="11">
    <location>
        <begin position="796"/>
        <end position="1014"/>
    </location>
</feature>
<feature type="domain" description="Response regulatory" evidence="12">
    <location>
        <begin position="1048"/>
        <end position="1163"/>
    </location>
</feature>
<dbReference type="SUPFAM" id="SSF46689">
    <property type="entry name" value="Homeodomain-like"/>
    <property type="match status" value="1"/>
</dbReference>
<keyword evidence="8" id="KW-0472">Membrane</keyword>
<evidence type="ECO:0000256" key="5">
    <source>
        <dbReference type="ARBA" id="ARBA00023125"/>
    </source>
</evidence>
<keyword evidence="3 7" id="KW-0597">Phosphoprotein</keyword>
<dbReference type="Gene3D" id="1.10.10.60">
    <property type="entry name" value="Homeodomain-like"/>
    <property type="match status" value="1"/>
</dbReference>
<dbReference type="InterPro" id="IPR011110">
    <property type="entry name" value="Reg_prop"/>
</dbReference>
<dbReference type="InterPro" id="IPR003594">
    <property type="entry name" value="HATPase_dom"/>
</dbReference>
<dbReference type="PROSITE" id="PS50109">
    <property type="entry name" value="HIS_KIN"/>
    <property type="match status" value="1"/>
</dbReference>
<feature type="chain" id="PRO_5011544670" description="histidine kinase" evidence="9">
    <location>
        <begin position="25"/>
        <end position="1290"/>
    </location>
</feature>
<dbReference type="Gene3D" id="3.40.50.2300">
    <property type="match status" value="1"/>
</dbReference>
<feature type="transmembrane region" description="Helical" evidence="8">
    <location>
        <begin position="751"/>
        <end position="775"/>
    </location>
</feature>
<dbReference type="EMBL" id="FOZZ01000003">
    <property type="protein sequence ID" value="SFS59658.1"/>
    <property type="molecule type" value="Genomic_DNA"/>
</dbReference>
<dbReference type="InterPro" id="IPR009057">
    <property type="entry name" value="Homeodomain-like_sf"/>
</dbReference>
<keyword evidence="14" id="KW-1185">Reference proteome</keyword>
<feature type="domain" description="HTH araC/xylS-type" evidence="10">
    <location>
        <begin position="1189"/>
        <end position="1289"/>
    </location>
</feature>
<dbReference type="CDD" id="cd00075">
    <property type="entry name" value="HATPase"/>
    <property type="match status" value="1"/>
</dbReference>
<keyword evidence="4" id="KW-0805">Transcription regulation</keyword>
<name>A0A1I6R579_9SPHI</name>
<dbReference type="InterPro" id="IPR005467">
    <property type="entry name" value="His_kinase_dom"/>
</dbReference>
<comment type="catalytic activity">
    <reaction evidence="1">
        <text>ATP + protein L-histidine = ADP + protein N-phospho-L-histidine.</text>
        <dbReference type="EC" id="2.7.13.3"/>
    </reaction>
</comment>
<dbReference type="SMART" id="SM00388">
    <property type="entry name" value="HisKA"/>
    <property type="match status" value="1"/>
</dbReference>
<dbReference type="PANTHER" id="PTHR43547">
    <property type="entry name" value="TWO-COMPONENT HISTIDINE KINASE"/>
    <property type="match status" value="1"/>
</dbReference>
<keyword evidence="9" id="KW-0732">Signal</keyword>
<dbReference type="SMART" id="SM00342">
    <property type="entry name" value="HTH_ARAC"/>
    <property type="match status" value="1"/>
</dbReference>
<evidence type="ECO:0000256" key="6">
    <source>
        <dbReference type="ARBA" id="ARBA00023163"/>
    </source>
</evidence>
<dbReference type="SMART" id="SM00387">
    <property type="entry name" value="HATPase_c"/>
    <property type="match status" value="1"/>
</dbReference>
<dbReference type="Gene3D" id="1.10.287.130">
    <property type="match status" value="1"/>
</dbReference>
<dbReference type="Proteomes" id="UP000198785">
    <property type="component" value="Unassembled WGS sequence"/>
</dbReference>
<dbReference type="Pfam" id="PF12833">
    <property type="entry name" value="HTH_18"/>
    <property type="match status" value="1"/>
</dbReference>
<dbReference type="CDD" id="cd00082">
    <property type="entry name" value="HisKA"/>
    <property type="match status" value="1"/>
</dbReference>
<dbReference type="InterPro" id="IPR013783">
    <property type="entry name" value="Ig-like_fold"/>
</dbReference>
<keyword evidence="6" id="KW-0804">Transcription</keyword>
<dbReference type="Pfam" id="PF00072">
    <property type="entry name" value="Response_reg"/>
    <property type="match status" value="1"/>
</dbReference>
<evidence type="ECO:0000259" key="10">
    <source>
        <dbReference type="PROSITE" id="PS01124"/>
    </source>
</evidence>
<dbReference type="SUPFAM" id="SSF52172">
    <property type="entry name" value="CheY-like"/>
    <property type="match status" value="1"/>
</dbReference>
<dbReference type="EC" id="2.7.13.3" evidence="2"/>
<dbReference type="InterPro" id="IPR011123">
    <property type="entry name" value="Y_Y_Y"/>
</dbReference>
<keyword evidence="8" id="KW-1133">Transmembrane helix</keyword>
<dbReference type="Pfam" id="PF00512">
    <property type="entry name" value="HisKA"/>
    <property type="match status" value="1"/>
</dbReference>
<protein>
    <recommendedName>
        <fullName evidence="2">histidine kinase</fullName>
        <ecNumber evidence="2">2.7.13.3</ecNumber>
    </recommendedName>
</protein>
<dbReference type="InterPro" id="IPR011006">
    <property type="entry name" value="CheY-like_superfamily"/>
</dbReference>
<dbReference type="InterPro" id="IPR015943">
    <property type="entry name" value="WD40/YVTN_repeat-like_dom_sf"/>
</dbReference>
<dbReference type="InterPro" id="IPR004358">
    <property type="entry name" value="Sig_transdc_His_kin-like_C"/>
</dbReference>
<keyword evidence="8" id="KW-0812">Transmembrane</keyword>
<dbReference type="PRINTS" id="PR00344">
    <property type="entry name" value="BCTRLSENSOR"/>
</dbReference>
<evidence type="ECO:0000256" key="4">
    <source>
        <dbReference type="ARBA" id="ARBA00023015"/>
    </source>
</evidence>
<evidence type="ECO:0000313" key="14">
    <source>
        <dbReference type="Proteomes" id="UP000198785"/>
    </source>
</evidence>
<dbReference type="InterPro" id="IPR018060">
    <property type="entry name" value="HTH_AraC"/>
</dbReference>
<feature type="signal peptide" evidence="9">
    <location>
        <begin position="1"/>
        <end position="24"/>
    </location>
</feature>
<dbReference type="OrthoDB" id="9809670at2"/>
<proteinExistence type="predicted"/>